<accession>A0A9X4IQB9</accession>
<name>A0A9X4IQB9_9FLAO</name>
<dbReference type="EMBL" id="JAIWJY010000009">
    <property type="protein sequence ID" value="MDE1207685.1"/>
    <property type="molecule type" value="Genomic_DNA"/>
</dbReference>
<evidence type="ECO:0000313" key="2">
    <source>
        <dbReference type="Proteomes" id="UP001149303"/>
    </source>
</evidence>
<keyword evidence="2" id="KW-1185">Reference proteome</keyword>
<dbReference type="Proteomes" id="UP001149303">
    <property type="component" value="Unassembled WGS sequence"/>
</dbReference>
<comment type="caution">
    <text evidence="1">The sequence shown here is derived from an EMBL/GenBank/DDBJ whole genome shotgun (WGS) entry which is preliminary data.</text>
</comment>
<dbReference type="InterPro" id="IPR018534">
    <property type="entry name" value="Tet_reg_excision_RteC"/>
</dbReference>
<dbReference type="RefSeq" id="WP_274640742.1">
    <property type="nucleotide sequence ID" value="NZ_JAIWJY010000009.1"/>
</dbReference>
<protein>
    <submittedName>
        <fullName evidence="1">RteC domain-containing protein</fullName>
    </submittedName>
</protein>
<dbReference type="Pfam" id="PF09357">
    <property type="entry name" value="RteC"/>
    <property type="match status" value="1"/>
</dbReference>
<organism evidence="1 2">
    <name type="scientific">Tenacibaculum larymnensis</name>
    <dbReference type="NCBI Taxonomy" id="2878201"/>
    <lineage>
        <taxon>Bacteria</taxon>
        <taxon>Pseudomonadati</taxon>
        <taxon>Bacteroidota</taxon>
        <taxon>Flavobacteriia</taxon>
        <taxon>Flavobacteriales</taxon>
        <taxon>Flavobacteriaceae</taxon>
        <taxon>Tenacibaculum</taxon>
    </lineage>
</organism>
<evidence type="ECO:0000313" key="1">
    <source>
        <dbReference type="EMBL" id="MDE1207685.1"/>
    </source>
</evidence>
<dbReference type="AlphaFoldDB" id="A0A9X4IQB9"/>
<sequence length="104" mass="12141">MSDFIYQNALKSIKIKEKNVSLSTDNIIDETYQMIVFLKGLLSELKTHVLEQGFSNAQEEINFFKNIKPKILGKLVYYNKLSRIETTRPVNNGRLYNSYHSNHI</sequence>
<reference evidence="1" key="1">
    <citation type="submission" date="2021-09" db="EMBL/GenBank/DDBJ databases">
        <authorList>
            <person name="Smyrli M."/>
        </authorList>
    </citation>
    <scope>NUCLEOTIDE SEQUENCE</scope>
    <source>
        <strain evidence="1">LAR25</strain>
    </source>
</reference>
<proteinExistence type="predicted"/>
<gene>
    <name evidence="1" type="ORF">LCI24_12850</name>
</gene>